<organism evidence="3 4">
    <name type="scientific">Apodospora peruviana</name>
    <dbReference type="NCBI Taxonomy" id="516989"/>
    <lineage>
        <taxon>Eukaryota</taxon>
        <taxon>Fungi</taxon>
        <taxon>Dikarya</taxon>
        <taxon>Ascomycota</taxon>
        <taxon>Pezizomycotina</taxon>
        <taxon>Sordariomycetes</taxon>
        <taxon>Sordariomycetidae</taxon>
        <taxon>Sordariales</taxon>
        <taxon>Lasiosphaeriaceae</taxon>
        <taxon>Apodospora</taxon>
    </lineage>
</organism>
<evidence type="ECO:0000313" key="3">
    <source>
        <dbReference type="EMBL" id="KAK3330921.1"/>
    </source>
</evidence>
<dbReference type="PANTHER" id="PTHR37019">
    <property type="entry name" value="CHROMOSOME 1, WHOLE GENOME SHOTGUN SEQUENCE"/>
    <property type="match status" value="1"/>
</dbReference>
<name>A0AAE0IUR3_9PEZI</name>
<evidence type="ECO:0000313" key="4">
    <source>
        <dbReference type="Proteomes" id="UP001283341"/>
    </source>
</evidence>
<protein>
    <recommendedName>
        <fullName evidence="2">DUF7704 domain-containing protein</fullName>
    </recommendedName>
</protein>
<dbReference type="EMBL" id="JAUEDM010000001">
    <property type="protein sequence ID" value="KAK3330921.1"/>
    <property type="molecule type" value="Genomic_DNA"/>
</dbReference>
<evidence type="ECO:0000259" key="2">
    <source>
        <dbReference type="Pfam" id="PF24803"/>
    </source>
</evidence>
<keyword evidence="1" id="KW-1133">Transmembrane helix</keyword>
<dbReference type="InterPro" id="IPR056121">
    <property type="entry name" value="DUF7704"/>
</dbReference>
<keyword evidence="4" id="KW-1185">Reference proteome</keyword>
<proteinExistence type="predicted"/>
<dbReference type="Proteomes" id="UP001283341">
    <property type="component" value="Unassembled WGS sequence"/>
</dbReference>
<feature type="transmembrane region" description="Helical" evidence="1">
    <location>
        <begin position="90"/>
        <end position="109"/>
    </location>
</feature>
<dbReference type="PANTHER" id="PTHR37019:SF2">
    <property type="entry name" value="EXPERA DOMAIN-CONTAINING PROTEIN"/>
    <property type="match status" value="1"/>
</dbReference>
<evidence type="ECO:0000256" key="1">
    <source>
        <dbReference type="SAM" id="Phobius"/>
    </source>
</evidence>
<dbReference type="AlphaFoldDB" id="A0AAE0IUR3"/>
<reference evidence="3" key="1">
    <citation type="journal article" date="2023" name="Mol. Phylogenet. Evol.">
        <title>Genome-scale phylogeny and comparative genomics of the fungal order Sordariales.</title>
        <authorList>
            <person name="Hensen N."/>
            <person name="Bonometti L."/>
            <person name="Westerberg I."/>
            <person name="Brannstrom I.O."/>
            <person name="Guillou S."/>
            <person name="Cros-Aarteil S."/>
            <person name="Calhoun S."/>
            <person name="Haridas S."/>
            <person name="Kuo A."/>
            <person name="Mondo S."/>
            <person name="Pangilinan J."/>
            <person name="Riley R."/>
            <person name="LaButti K."/>
            <person name="Andreopoulos B."/>
            <person name="Lipzen A."/>
            <person name="Chen C."/>
            <person name="Yan M."/>
            <person name="Daum C."/>
            <person name="Ng V."/>
            <person name="Clum A."/>
            <person name="Steindorff A."/>
            <person name="Ohm R.A."/>
            <person name="Martin F."/>
            <person name="Silar P."/>
            <person name="Natvig D.O."/>
            <person name="Lalanne C."/>
            <person name="Gautier V."/>
            <person name="Ament-Velasquez S.L."/>
            <person name="Kruys A."/>
            <person name="Hutchinson M.I."/>
            <person name="Powell A.J."/>
            <person name="Barry K."/>
            <person name="Miller A.N."/>
            <person name="Grigoriev I.V."/>
            <person name="Debuchy R."/>
            <person name="Gladieux P."/>
            <person name="Hiltunen Thoren M."/>
            <person name="Johannesson H."/>
        </authorList>
    </citation>
    <scope>NUCLEOTIDE SEQUENCE</scope>
    <source>
        <strain evidence="3">CBS 118394</strain>
    </source>
</reference>
<feature type="transmembrane region" description="Helical" evidence="1">
    <location>
        <begin position="129"/>
        <end position="147"/>
    </location>
</feature>
<feature type="transmembrane region" description="Helical" evidence="1">
    <location>
        <begin position="12"/>
        <end position="31"/>
    </location>
</feature>
<keyword evidence="1" id="KW-0812">Transmembrane</keyword>
<feature type="transmembrane region" description="Helical" evidence="1">
    <location>
        <begin position="65"/>
        <end position="83"/>
    </location>
</feature>
<gene>
    <name evidence="3" type="ORF">B0H66DRAFT_545245</name>
</gene>
<keyword evidence="1" id="KW-0472">Membrane</keyword>
<comment type="caution">
    <text evidence="3">The sequence shown here is derived from an EMBL/GenBank/DDBJ whole genome shotgun (WGS) entry which is preliminary data.</text>
</comment>
<sequence length="163" mass="17882">MTSQLPAFPRFVFSVFEPISILAGTIGAVFTPEWFFSEQIPALTNTSAVNPPINANSRLVTQQLGNTYGVAALVGIAVLYTTSEIKVVRNYLIALWIMDIGHVVITYLALGHERAMAVGQWNAMTWGNIGATVFLFIVRSLYFLGLFGSEHQKSRSSLGRKAL</sequence>
<accession>A0AAE0IUR3</accession>
<dbReference type="Pfam" id="PF24803">
    <property type="entry name" value="DUF7704"/>
    <property type="match status" value="1"/>
</dbReference>
<reference evidence="3" key="2">
    <citation type="submission" date="2023-06" db="EMBL/GenBank/DDBJ databases">
        <authorList>
            <consortium name="Lawrence Berkeley National Laboratory"/>
            <person name="Haridas S."/>
            <person name="Hensen N."/>
            <person name="Bonometti L."/>
            <person name="Westerberg I."/>
            <person name="Brannstrom I.O."/>
            <person name="Guillou S."/>
            <person name="Cros-Aarteil S."/>
            <person name="Calhoun S."/>
            <person name="Kuo A."/>
            <person name="Mondo S."/>
            <person name="Pangilinan J."/>
            <person name="Riley R."/>
            <person name="Labutti K."/>
            <person name="Andreopoulos B."/>
            <person name="Lipzen A."/>
            <person name="Chen C."/>
            <person name="Yanf M."/>
            <person name="Daum C."/>
            <person name="Ng V."/>
            <person name="Clum A."/>
            <person name="Steindorff A."/>
            <person name="Ohm R."/>
            <person name="Martin F."/>
            <person name="Silar P."/>
            <person name="Natvig D."/>
            <person name="Lalanne C."/>
            <person name="Gautier V."/>
            <person name="Ament-Velasquez S.L."/>
            <person name="Kruys A."/>
            <person name="Hutchinson M.I."/>
            <person name="Powell A.J."/>
            <person name="Barry K."/>
            <person name="Miller A.N."/>
            <person name="Grigoriev I.V."/>
            <person name="Debuchy R."/>
            <person name="Gladieux P."/>
            <person name="Thoren M.H."/>
            <person name="Johannesson H."/>
        </authorList>
    </citation>
    <scope>NUCLEOTIDE SEQUENCE</scope>
    <source>
        <strain evidence="3">CBS 118394</strain>
    </source>
</reference>
<feature type="domain" description="DUF7704" evidence="2">
    <location>
        <begin position="3"/>
        <end position="148"/>
    </location>
</feature>